<dbReference type="Pfam" id="PF25158">
    <property type="entry name" value="ABCA11_C"/>
    <property type="match status" value="1"/>
</dbReference>
<dbReference type="InParanoid" id="A0A068V4P1"/>
<dbReference type="AlphaFoldDB" id="A0A068V4P1"/>
<dbReference type="STRING" id="49390.A0A068V4P1"/>
<evidence type="ECO:0000313" key="2">
    <source>
        <dbReference type="EMBL" id="CDP14838.1"/>
    </source>
</evidence>
<protein>
    <recommendedName>
        <fullName evidence="1">ABC transporter A family member 2/9/11 C-terminal domain-containing protein</fullName>
    </recommendedName>
</protein>
<keyword evidence="3" id="KW-1185">Reference proteome</keyword>
<reference evidence="3" key="1">
    <citation type="journal article" date="2014" name="Science">
        <title>The coffee genome provides insight into the convergent evolution of caffeine biosynthesis.</title>
        <authorList>
            <person name="Denoeud F."/>
            <person name="Carretero-Paulet L."/>
            <person name="Dereeper A."/>
            <person name="Droc G."/>
            <person name="Guyot R."/>
            <person name="Pietrella M."/>
            <person name="Zheng C."/>
            <person name="Alberti A."/>
            <person name="Anthony F."/>
            <person name="Aprea G."/>
            <person name="Aury J.M."/>
            <person name="Bento P."/>
            <person name="Bernard M."/>
            <person name="Bocs S."/>
            <person name="Campa C."/>
            <person name="Cenci A."/>
            <person name="Combes M.C."/>
            <person name="Crouzillat D."/>
            <person name="Da Silva C."/>
            <person name="Daddiego L."/>
            <person name="De Bellis F."/>
            <person name="Dussert S."/>
            <person name="Garsmeur O."/>
            <person name="Gayraud T."/>
            <person name="Guignon V."/>
            <person name="Jahn K."/>
            <person name="Jamilloux V."/>
            <person name="Joet T."/>
            <person name="Labadie K."/>
            <person name="Lan T."/>
            <person name="Leclercq J."/>
            <person name="Lepelley M."/>
            <person name="Leroy T."/>
            <person name="Li L.T."/>
            <person name="Librado P."/>
            <person name="Lopez L."/>
            <person name="Munoz A."/>
            <person name="Noel B."/>
            <person name="Pallavicini A."/>
            <person name="Perrotta G."/>
            <person name="Poncet V."/>
            <person name="Pot D."/>
            <person name="Priyono X."/>
            <person name="Rigoreau M."/>
            <person name="Rouard M."/>
            <person name="Rozas J."/>
            <person name="Tranchant-Dubreuil C."/>
            <person name="VanBuren R."/>
            <person name="Zhang Q."/>
            <person name="Andrade A.C."/>
            <person name="Argout X."/>
            <person name="Bertrand B."/>
            <person name="de Kochko A."/>
            <person name="Graziosi G."/>
            <person name="Henry R.J."/>
            <person name="Jayarama X."/>
            <person name="Ming R."/>
            <person name="Nagai C."/>
            <person name="Rounsley S."/>
            <person name="Sankoff D."/>
            <person name="Giuliano G."/>
            <person name="Albert V.A."/>
            <person name="Wincker P."/>
            <person name="Lashermes P."/>
        </authorList>
    </citation>
    <scope>NUCLEOTIDE SEQUENCE [LARGE SCALE GENOMIC DNA]</scope>
    <source>
        <strain evidence="3">cv. DH200-94</strain>
    </source>
</reference>
<dbReference type="InterPro" id="IPR056788">
    <property type="entry name" value="ABCA2/9/11_C"/>
</dbReference>
<gene>
    <name evidence="2" type="ORF">GSCOC_T00042304001</name>
</gene>
<dbReference type="EMBL" id="HG739176">
    <property type="protein sequence ID" value="CDP14838.1"/>
    <property type="molecule type" value="Genomic_DNA"/>
</dbReference>
<evidence type="ECO:0000313" key="3">
    <source>
        <dbReference type="Proteomes" id="UP000295252"/>
    </source>
</evidence>
<evidence type="ECO:0000259" key="1">
    <source>
        <dbReference type="Pfam" id="PF25158"/>
    </source>
</evidence>
<dbReference type="Proteomes" id="UP000295252">
    <property type="component" value="Chromosome VI"/>
</dbReference>
<dbReference type="Gramene" id="CDP14838">
    <property type="protein sequence ID" value="CDP14838"/>
    <property type="gene ID" value="GSCOC_T00042304001"/>
</dbReference>
<accession>A0A068V4P1</accession>
<dbReference type="PhylomeDB" id="A0A068V4P1"/>
<name>A0A068V4P1_COFCA</name>
<organism evidence="2 3">
    <name type="scientific">Coffea canephora</name>
    <name type="common">Robusta coffee</name>
    <dbReference type="NCBI Taxonomy" id="49390"/>
    <lineage>
        <taxon>Eukaryota</taxon>
        <taxon>Viridiplantae</taxon>
        <taxon>Streptophyta</taxon>
        <taxon>Embryophyta</taxon>
        <taxon>Tracheophyta</taxon>
        <taxon>Spermatophyta</taxon>
        <taxon>Magnoliopsida</taxon>
        <taxon>eudicotyledons</taxon>
        <taxon>Gunneridae</taxon>
        <taxon>Pentapetalae</taxon>
        <taxon>asterids</taxon>
        <taxon>lamiids</taxon>
        <taxon>Gentianales</taxon>
        <taxon>Rubiaceae</taxon>
        <taxon>Ixoroideae</taxon>
        <taxon>Gardenieae complex</taxon>
        <taxon>Bertiereae - Coffeeae clade</taxon>
        <taxon>Coffeeae</taxon>
        <taxon>Coffea</taxon>
    </lineage>
</organism>
<sequence>MLTFTLPSAEEEILALSSSLFTGAKLEMRESEFGIKSIQLGLGTLEEVFLNIAKKAALQTFNPKENTKTLTLPSGATLQARTFTEYVKIQERSPARIPEAL</sequence>
<feature type="domain" description="ABC transporter A family member 2/9/11 C-terminal" evidence="1">
    <location>
        <begin position="48"/>
        <end position="89"/>
    </location>
</feature>
<proteinExistence type="predicted"/>